<dbReference type="EMBL" id="CAJFDH010000006">
    <property type="protein sequence ID" value="CAD5229503.1"/>
    <property type="molecule type" value="Genomic_DNA"/>
</dbReference>
<evidence type="ECO:0000256" key="1">
    <source>
        <dbReference type="SAM" id="MobiDB-lite"/>
    </source>
</evidence>
<keyword evidence="3" id="KW-1185">Reference proteome</keyword>
<name>A0A811LQT1_9BILA</name>
<dbReference type="EMBL" id="CAJFCW020000006">
    <property type="protein sequence ID" value="CAG9126817.1"/>
    <property type="molecule type" value="Genomic_DNA"/>
</dbReference>
<evidence type="ECO:0000313" key="3">
    <source>
        <dbReference type="Proteomes" id="UP000614601"/>
    </source>
</evidence>
<evidence type="ECO:0000313" key="2">
    <source>
        <dbReference type="EMBL" id="CAD5229503.1"/>
    </source>
</evidence>
<dbReference type="AlphaFoldDB" id="A0A811LQT1"/>
<comment type="caution">
    <text evidence="2">The sequence shown here is derived from an EMBL/GenBank/DDBJ whole genome shotgun (WGS) entry which is preliminary data.</text>
</comment>
<proteinExistence type="predicted"/>
<accession>A0A811LQT1</accession>
<sequence>MDEVETRENKILEKSAGRTREWRCANTYDYCFPHKERRAKQSSGGQPRGERAGVVSGAVLFFENVKRTRIALESGGIAATWPRTKNRRAGGSGGRRYGDSCVRRPFGWGGGFRLERGSTGQRVETAERRRPAEDRSLAPNGPHCHRFERRSTPRSYHTEHLVSGTAITSKGQSLQGWARH</sequence>
<feature type="compositionally biased region" description="Basic and acidic residues" evidence="1">
    <location>
        <begin position="124"/>
        <end position="136"/>
    </location>
</feature>
<protein>
    <submittedName>
        <fullName evidence="2">Uncharacterized protein</fullName>
    </submittedName>
</protein>
<dbReference type="Proteomes" id="UP000783686">
    <property type="component" value="Unassembled WGS sequence"/>
</dbReference>
<organism evidence="2 3">
    <name type="scientific">Bursaphelenchus okinawaensis</name>
    <dbReference type="NCBI Taxonomy" id="465554"/>
    <lineage>
        <taxon>Eukaryota</taxon>
        <taxon>Metazoa</taxon>
        <taxon>Ecdysozoa</taxon>
        <taxon>Nematoda</taxon>
        <taxon>Chromadorea</taxon>
        <taxon>Rhabditida</taxon>
        <taxon>Tylenchina</taxon>
        <taxon>Tylenchomorpha</taxon>
        <taxon>Aphelenchoidea</taxon>
        <taxon>Aphelenchoididae</taxon>
        <taxon>Bursaphelenchus</taxon>
    </lineage>
</organism>
<gene>
    <name evidence="2" type="ORF">BOKJ2_LOCUS13562</name>
</gene>
<reference evidence="2" key="1">
    <citation type="submission" date="2020-09" db="EMBL/GenBank/DDBJ databases">
        <authorList>
            <person name="Kikuchi T."/>
        </authorList>
    </citation>
    <scope>NUCLEOTIDE SEQUENCE</scope>
    <source>
        <strain evidence="2">SH1</strain>
    </source>
</reference>
<dbReference type="Proteomes" id="UP000614601">
    <property type="component" value="Unassembled WGS sequence"/>
</dbReference>
<feature type="region of interest" description="Disordered" evidence="1">
    <location>
        <begin position="113"/>
        <end position="159"/>
    </location>
</feature>